<reference evidence="2 3" key="1">
    <citation type="submission" date="2015-07" db="EMBL/GenBank/DDBJ databases">
        <title>The genome of Melipona quadrifasciata.</title>
        <authorList>
            <person name="Pan H."/>
            <person name="Kapheim K."/>
        </authorList>
    </citation>
    <scope>NUCLEOTIDE SEQUENCE [LARGE SCALE GENOMIC DNA]</scope>
    <source>
        <strain evidence="2">0111107301</strain>
        <tissue evidence="2">Whole body</tissue>
    </source>
</reference>
<evidence type="ECO:0000313" key="3">
    <source>
        <dbReference type="Proteomes" id="UP000053105"/>
    </source>
</evidence>
<dbReference type="InterPro" id="IPR057537">
    <property type="entry name" value="C2_C2CD3_N"/>
</dbReference>
<protein>
    <submittedName>
        <fullName evidence="2">C2 domain-containing protein 3</fullName>
    </submittedName>
</protein>
<name>A0A0M8ZRN0_9HYME</name>
<dbReference type="EMBL" id="KQ435883">
    <property type="protein sequence ID" value="KOX69715.1"/>
    <property type="molecule type" value="Genomic_DNA"/>
</dbReference>
<dbReference type="GO" id="GO:0060271">
    <property type="term" value="P:cilium assembly"/>
    <property type="evidence" value="ECO:0007669"/>
    <property type="project" value="TreeGrafter"/>
</dbReference>
<dbReference type="GO" id="GO:0034451">
    <property type="term" value="C:centriolar satellite"/>
    <property type="evidence" value="ECO:0007669"/>
    <property type="project" value="TreeGrafter"/>
</dbReference>
<dbReference type="OrthoDB" id="79771at2759"/>
<dbReference type="PANTHER" id="PTHR21254">
    <property type="entry name" value="C2 DOMAIN-CONTAINING PROTEIN 3"/>
    <property type="match status" value="1"/>
</dbReference>
<keyword evidence="3" id="KW-1185">Reference proteome</keyword>
<proteinExistence type="predicted"/>
<dbReference type="STRING" id="166423.A0A0M8ZRN0"/>
<evidence type="ECO:0000259" key="1">
    <source>
        <dbReference type="Pfam" id="PF25339"/>
    </source>
</evidence>
<dbReference type="GO" id="GO:0071539">
    <property type="term" value="P:protein localization to centrosome"/>
    <property type="evidence" value="ECO:0007669"/>
    <property type="project" value="TreeGrafter"/>
</dbReference>
<organism evidence="2 3">
    <name type="scientific">Melipona quadrifasciata</name>
    <dbReference type="NCBI Taxonomy" id="166423"/>
    <lineage>
        <taxon>Eukaryota</taxon>
        <taxon>Metazoa</taxon>
        <taxon>Ecdysozoa</taxon>
        <taxon>Arthropoda</taxon>
        <taxon>Hexapoda</taxon>
        <taxon>Insecta</taxon>
        <taxon>Pterygota</taxon>
        <taxon>Neoptera</taxon>
        <taxon>Endopterygota</taxon>
        <taxon>Hymenoptera</taxon>
        <taxon>Apocrita</taxon>
        <taxon>Aculeata</taxon>
        <taxon>Apoidea</taxon>
        <taxon>Anthophila</taxon>
        <taxon>Apidae</taxon>
        <taxon>Melipona</taxon>
    </lineage>
</organism>
<sequence length="341" mass="39880">MKFQKSLPPLVEGKIHGYLKLVVDEVIWSKRNFDEIKVFTSWWGETDRTEFRLADITKDVAEQKTTEIYAIRTNINLFEEYIKNCQYIQLLVVSKKTNTIIGTSCVTDLLEIFKCNSYFRYVPIVTNFGTKIGEIHVSMKLDYITKSFNTQLKAHKCEKEQTTDNTMYSTSKNFKNQDYLLTDKCTIDEQIKPKESDTYRSILKLKRTEFHEPPNKLSNEVTEKLVARIVTRAQRLRGNLFKETYDEDELNFSDNSINDRLRTDVSAKNEEKFHTCVLCEDIMSSNENKTCNHTLKSTTLHPNTFDLVTYIRINVESFTLSPAGYRRVKSSSLSRMYIYNI</sequence>
<feature type="domain" description="C2CD3 N-terminal C2" evidence="1">
    <location>
        <begin position="5"/>
        <end position="144"/>
    </location>
</feature>
<dbReference type="Pfam" id="PF25339">
    <property type="entry name" value="C2_C2CD3_N"/>
    <property type="match status" value="1"/>
</dbReference>
<dbReference type="PANTHER" id="PTHR21254:SF1">
    <property type="entry name" value="C2 DOMAIN-CONTAINING PROTEIN 3"/>
    <property type="match status" value="1"/>
</dbReference>
<dbReference type="GO" id="GO:0005814">
    <property type="term" value="C:centriole"/>
    <property type="evidence" value="ECO:0007669"/>
    <property type="project" value="TreeGrafter"/>
</dbReference>
<dbReference type="AlphaFoldDB" id="A0A0M8ZRN0"/>
<dbReference type="Proteomes" id="UP000053105">
    <property type="component" value="Unassembled WGS sequence"/>
</dbReference>
<gene>
    <name evidence="2" type="ORF">WN51_04998</name>
</gene>
<accession>A0A0M8ZRN0</accession>
<dbReference type="GO" id="GO:0061511">
    <property type="term" value="P:centriole elongation"/>
    <property type="evidence" value="ECO:0007669"/>
    <property type="project" value="TreeGrafter"/>
</dbReference>
<evidence type="ECO:0000313" key="2">
    <source>
        <dbReference type="EMBL" id="KOX69715.1"/>
    </source>
</evidence>